<feature type="transmembrane region" description="Helical" evidence="1">
    <location>
        <begin position="300"/>
        <end position="319"/>
    </location>
</feature>
<gene>
    <name evidence="3" type="ORF">FB559_6404</name>
</gene>
<evidence type="ECO:0000313" key="3">
    <source>
        <dbReference type="EMBL" id="TQM00687.1"/>
    </source>
</evidence>
<keyword evidence="1" id="KW-1133">Transmembrane helix</keyword>
<keyword evidence="2" id="KW-0732">Signal</keyword>
<feature type="transmembrane region" description="Helical" evidence="1">
    <location>
        <begin position="214"/>
        <end position="239"/>
    </location>
</feature>
<feature type="chain" id="PRO_5038503696" description="ABC transporter permease" evidence="2">
    <location>
        <begin position="29"/>
        <end position="346"/>
    </location>
</feature>
<feature type="transmembrane region" description="Helical" evidence="1">
    <location>
        <begin position="161"/>
        <end position="180"/>
    </location>
</feature>
<evidence type="ECO:0000256" key="2">
    <source>
        <dbReference type="SAM" id="SignalP"/>
    </source>
</evidence>
<accession>A0A543CUD1</accession>
<evidence type="ECO:0000313" key="4">
    <source>
        <dbReference type="Proteomes" id="UP000316096"/>
    </source>
</evidence>
<feature type="transmembrane region" description="Helical" evidence="1">
    <location>
        <begin position="246"/>
        <end position="265"/>
    </location>
</feature>
<evidence type="ECO:0008006" key="5">
    <source>
        <dbReference type="Google" id="ProtNLM"/>
    </source>
</evidence>
<feature type="transmembrane region" description="Helical" evidence="1">
    <location>
        <begin position="187"/>
        <end position="208"/>
    </location>
</feature>
<dbReference type="EMBL" id="VFOZ01000001">
    <property type="protein sequence ID" value="TQM00687.1"/>
    <property type="molecule type" value="Genomic_DNA"/>
</dbReference>
<comment type="caution">
    <text evidence="3">The sequence shown here is derived from an EMBL/GenBank/DDBJ whole genome shotgun (WGS) entry which is preliminary data.</text>
</comment>
<reference evidence="3 4" key="1">
    <citation type="submission" date="2019-06" db="EMBL/GenBank/DDBJ databases">
        <title>Sequencing the genomes of 1000 actinobacteria strains.</title>
        <authorList>
            <person name="Klenk H.-P."/>
        </authorList>
    </citation>
    <scope>NUCLEOTIDE SEQUENCE [LARGE SCALE GENOMIC DNA]</scope>
    <source>
        <strain evidence="3 4">DSM 102200</strain>
    </source>
</reference>
<evidence type="ECO:0000256" key="1">
    <source>
        <dbReference type="SAM" id="Phobius"/>
    </source>
</evidence>
<keyword evidence="1" id="KW-0472">Membrane</keyword>
<organism evidence="3 4">
    <name type="scientific">Actinoallomurus bryophytorum</name>
    <dbReference type="NCBI Taxonomy" id="1490222"/>
    <lineage>
        <taxon>Bacteria</taxon>
        <taxon>Bacillati</taxon>
        <taxon>Actinomycetota</taxon>
        <taxon>Actinomycetes</taxon>
        <taxon>Streptosporangiales</taxon>
        <taxon>Thermomonosporaceae</taxon>
        <taxon>Actinoallomurus</taxon>
    </lineage>
</organism>
<keyword evidence="4" id="KW-1185">Reference proteome</keyword>
<protein>
    <recommendedName>
        <fullName evidence="5">ABC transporter permease</fullName>
    </recommendedName>
</protein>
<proteinExistence type="predicted"/>
<sequence>MVMRKPRRPMRLLACVVAAPVIAFAALAAFAWPSARLEPRSLPIAVVGSTQTIAPLLVRLEERAGAFDVHVYPDGAAAKRAIEDRQVYGAFVATPTGMTVLTSSAASPLVAQQIVAVAPQLVAHPSADPPVRPAAARPVNIVDVVPADAHDPRGAALSSTVLPLVLTGVLTGLIIATLTVRGLMQMGALIAASAAAGLAAATVVQSWLDVLSGHWIANAAVLGLTVMAISTTVVGLGWLLGRAGQVLGALLMVFVGNPFSGVSAAPELLPQPVGWIGRFLPPGAAAELLRSSAFFGGNGAAEPAIVLSVWAGCGLLLIAEKTLRPRWRSQPVHVAKHVPSIQSVRP</sequence>
<feature type="signal peptide" evidence="2">
    <location>
        <begin position="1"/>
        <end position="28"/>
    </location>
</feature>
<dbReference type="Proteomes" id="UP000316096">
    <property type="component" value="Unassembled WGS sequence"/>
</dbReference>
<dbReference type="AlphaFoldDB" id="A0A543CUD1"/>
<keyword evidence="1" id="KW-0812">Transmembrane</keyword>
<name>A0A543CUD1_9ACTN</name>